<dbReference type="NCBIfam" id="TIGR00238">
    <property type="entry name" value="KamA family radical SAM protein"/>
    <property type="match status" value="1"/>
</dbReference>
<dbReference type="Pfam" id="PF04055">
    <property type="entry name" value="Radical_SAM"/>
    <property type="match status" value="1"/>
</dbReference>
<dbReference type="CDD" id="cd01335">
    <property type="entry name" value="Radical_SAM"/>
    <property type="match status" value="1"/>
</dbReference>
<evidence type="ECO:0000256" key="11">
    <source>
        <dbReference type="ARBA" id="ARBA00023014"/>
    </source>
</evidence>
<feature type="binding site" evidence="14">
    <location>
        <position position="114"/>
    </location>
    <ligand>
        <name>[4Fe-4S] cluster</name>
        <dbReference type="ChEBI" id="CHEBI:49883"/>
        <note>4Fe-4S-S-AdoMet</note>
    </ligand>
</feature>
<dbReference type="GO" id="GO:0051539">
    <property type="term" value="F:4 iron, 4 sulfur cluster binding"/>
    <property type="evidence" value="ECO:0007669"/>
    <property type="project" value="UniProtKB-KW"/>
</dbReference>
<evidence type="ECO:0000313" key="18">
    <source>
        <dbReference type="Proteomes" id="UP000288212"/>
    </source>
</evidence>
<evidence type="ECO:0000256" key="6">
    <source>
        <dbReference type="ARBA" id="ARBA00022485"/>
    </source>
</evidence>
<dbReference type="SFLD" id="SFLDS00029">
    <property type="entry name" value="Radical_SAM"/>
    <property type="match status" value="1"/>
</dbReference>
<accession>A0A432VVB6</accession>
<dbReference type="SFLD" id="SFLDF00314">
    <property type="entry name" value="L-lysine_2_3-aminomutase_(yjeK"/>
    <property type="match status" value="1"/>
</dbReference>
<comment type="caution">
    <text evidence="17">The sequence shown here is derived from an EMBL/GenBank/DDBJ whole genome shotgun (WGS) entry which is preliminary data.</text>
</comment>
<feature type="binding site" evidence="14">
    <location>
        <position position="121"/>
    </location>
    <ligand>
        <name>[4Fe-4S] cluster</name>
        <dbReference type="ChEBI" id="CHEBI:49883"/>
        <note>4Fe-4S-S-AdoMet</note>
    </ligand>
</feature>
<dbReference type="NCBIfam" id="TIGR03821">
    <property type="entry name" value="EFP_modif_epmB"/>
    <property type="match status" value="1"/>
</dbReference>
<keyword evidence="9 15" id="KW-0663">Pyridoxal phosphate</keyword>
<keyword evidence="11 14" id="KW-0411">Iron-sulfur</keyword>
<evidence type="ECO:0000256" key="2">
    <source>
        <dbReference type="ARBA" id="ARBA00001933"/>
    </source>
</evidence>
<feature type="modified residue" description="N6-(pyridoxal phosphate)lysine" evidence="15">
    <location>
        <position position="326"/>
    </location>
</feature>
<dbReference type="GO" id="GO:0016853">
    <property type="term" value="F:isomerase activity"/>
    <property type="evidence" value="ECO:0007669"/>
    <property type="project" value="UniProtKB-KW"/>
</dbReference>
<comment type="catalytic activity">
    <reaction evidence="1">
        <text>L-lysine = D-beta-lysine</text>
        <dbReference type="Rhea" id="RHEA:44148"/>
        <dbReference type="ChEBI" id="CHEBI:32551"/>
        <dbReference type="ChEBI" id="CHEBI:84138"/>
    </reaction>
</comment>
<keyword evidence="18" id="KW-1185">Reference proteome</keyword>
<evidence type="ECO:0000256" key="5">
    <source>
        <dbReference type="ARBA" id="ARBA00022363"/>
    </source>
</evidence>
<dbReference type="InterPro" id="IPR022462">
    <property type="entry name" value="EpmB"/>
</dbReference>
<evidence type="ECO:0000256" key="3">
    <source>
        <dbReference type="ARBA" id="ARBA00001966"/>
    </source>
</evidence>
<dbReference type="PANTHER" id="PTHR30538:SF1">
    <property type="entry name" value="L-LYSINE 2,3-AMINOMUTASE"/>
    <property type="match status" value="1"/>
</dbReference>
<dbReference type="Gene3D" id="3.20.20.70">
    <property type="entry name" value="Aldolase class I"/>
    <property type="match status" value="1"/>
</dbReference>
<dbReference type="SUPFAM" id="SSF102114">
    <property type="entry name" value="Radical SAM enzymes"/>
    <property type="match status" value="1"/>
</dbReference>
<comment type="cofactor">
    <cofactor evidence="2 15">
        <name>pyridoxal 5'-phosphate</name>
        <dbReference type="ChEBI" id="CHEBI:597326"/>
    </cofactor>
</comment>
<dbReference type="Proteomes" id="UP000288212">
    <property type="component" value="Unassembled WGS sequence"/>
</dbReference>
<gene>
    <name evidence="17" type="primary">epmB</name>
    <name evidence="17" type="ORF">CWE06_06825</name>
</gene>
<keyword evidence="7" id="KW-0949">S-adenosyl-L-methionine</keyword>
<sequence length="329" mass="37603">MTLDVRERWQQELAQSYTNPLQLAEFLGLSPAWAEQHNAARKLFPMRVPQPFVRLMEKGNEQDPLLLQVMPLISEFEQLPGFTNDPLAEAEHSPVPGLLHKYQSRVLIILRGGCAVNCRYCFRRHFPYEDHQLKRDDWDSIERYLSNHPQINEVILSGGDPLMAKEQHLLEAIQRIERFANIKRLRIHTRLPVVIPSRLTQSLLNVLTSSRLQSILVLHANHAREVSPELKRQLEKFRQQGVWILNQSVLLKDINDSVEALTALSEALFQAGIQPYYLHQLDAVAGAAHFAVADTEAVRLSAELRKQLPGFLVPTLVREIPGEPNKTPL</sequence>
<evidence type="ECO:0000256" key="1">
    <source>
        <dbReference type="ARBA" id="ARBA00001352"/>
    </source>
</evidence>
<comment type="cofactor">
    <cofactor evidence="3">
        <name>[4Fe-4S] cluster</name>
        <dbReference type="ChEBI" id="CHEBI:49883"/>
    </cofactor>
</comment>
<dbReference type="OrthoDB" id="9770937at2"/>
<evidence type="ECO:0000313" key="17">
    <source>
        <dbReference type="EMBL" id="RUO20328.1"/>
    </source>
</evidence>
<evidence type="ECO:0000256" key="4">
    <source>
        <dbReference type="ARBA" id="ARBA00008703"/>
    </source>
</evidence>
<dbReference type="InterPro" id="IPR003739">
    <property type="entry name" value="Lys_aminomutase/Glu_NH3_mut"/>
</dbReference>
<dbReference type="RefSeq" id="WP_126792465.1">
    <property type="nucleotide sequence ID" value="NZ_PIPI01000003.1"/>
</dbReference>
<dbReference type="PIRSF" id="PIRSF004911">
    <property type="entry name" value="DUF160"/>
    <property type="match status" value="1"/>
</dbReference>
<feature type="domain" description="Radical SAM core" evidence="16">
    <location>
        <begin position="100"/>
        <end position="312"/>
    </location>
</feature>
<evidence type="ECO:0000256" key="12">
    <source>
        <dbReference type="ARBA" id="ARBA00023235"/>
    </source>
</evidence>
<evidence type="ECO:0000256" key="13">
    <source>
        <dbReference type="ARBA" id="ARBA00030756"/>
    </source>
</evidence>
<dbReference type="InterPro" id="IPR058240">
    <property type="entry name" value="rSAM_sf"/>
</dbReference>
<evidence type="ECO:0000256" key="14">
    <source>
        <dbReference type="PIRSR" id="PIRSR004911-1"/>
    </source>
</evidence>
<keyword evidence="6 14" id="KW-0004">4Fe-4S</keyword>
<name>A0A432VVB6_9GAMM</name>
<dbReference type="EMBL" id="PIPI01000003">
    <property type="protein sequence ID" value="RUO20328.1"/>
    <property type="molecule type" value="Genomic_DNA"/>
</dbReference>
<evidence type="ECO:0000259" key="16">
    <source>
        <dbReference type="PROSITE" id="PS51918"/>
    </source>
</evidence>
<keyword evidence="10" id="KW-0408">Iron</keyword>
<evidence type="ECO:0000256" key="8">
    <source>
        <dbReference type="ARBA" id="ARBA00022723"/>
    </source>
</evidence>
<dbReference type="AlphaFoldDB" id="A0A432VVB6"/>
<dbReference type="SFLD" id="SFLDG01070">
    <property type="entry name" value="PLP-dependent"/>
    <property type="match status" value="1"/>
</dbReference>
<evidence type="ECO:0000256" key="9">
    <source>
        <dbReference type="ARBA" id="ARBA00022898"/>
    </source>
</evidence>
<keyword evidence="12" id="KW-0413">Isomerase</keyword>
<organism evidence="17 18">
    <name type="scientific">Aliidiomarina haloalkalitolerans</name>
    <dbReference type="NCBI Taxonomy" id="859059"/>
    <lineage>
        <taxon>Bacteria</taxon>
        <taxon>Pseudomonadati</taxon>
        <taxon>Pseudomonadota</taxon>
        <taxon>Gammaproteobacteria</taxon>
        <taxon>Alteromonadales</taxon>
        <taxon>Idiomarinaceae</taxon>
        <taxon>Aliidiomarina</taxon>
    </lineage>
</organism>
<proteinExistence type="inferred from homology"/>
<keyword evidence="8 14" id="KW-0479">Metal-binding</keyword>
<dbReference type="PANTHER" id="PTHR30538">
    <property type="entry name" value="LYSINE 2,3-AMINOMUTASE-RELATED"/>
    <property type="match status" value="1"/>
</dbReference>
<dbReference type="GO" id="GO:0046872">
    <property type="term" value="F:metal ion binding"/>
    <property type="evidence" value="ECO:0007669"/>
    <property type="project" value="UniProtKB-KW"/>
</dbReference>
<dbReference type="InterPro" id="IPR013785">
    <property type="entry name" value="Aldolase_TIM"/>
</dbReference>
<dbReference type="InterPro" id="IPR007197">
    <property type="entry name" value="rSAM"/>
</dbReference>
<protein>
    <recommendedName>
        <fullName evidence="5">L-lysine 2,3-aminomutase</fullName>
    </recommendedName>
    <alternativeName>
        <fullName evidence="13">EF-P post-translational modification enzyme B</fullName>
    </alternativeName>
</protein>
<comment type="similarity">
    <text evidence="4">Belongs to the radical SAM superfamily. KamA family.</text>
</comment>
<feature type="binding site" evidence="14">
    <location>
        <position position="118"/>
    </location>
    <ligand>
        <name>[4Fe-4S] cluster</name>
        <dbReference type="ChEBI" id="CHEBI:49883"/>
        <note>4Fe-4S-S-AdoMet</note>
    </ligand>
</feature>
<evidence type="ECO:0000256" key="7">
    <source>
        <dbReference type="ARBA" id="ARBA00022691"/>
    </source>
</evidence>
<dbReference type="PROSITE" id="PS51918">
    <property type="entry name" value="RADICAL_SAM"/>
    <property type="match status" value="1"/>
</dbReference>
<evidence type="ECO:0000256" key="10">
    <source>
        <dbReference type="ARBA" id="ARBA00023004"/>
    </source>
</evidence>
<reference evidence="17 18" key="1">
    <citation type="journal article" date="2011" name="Front. Microbiol.">
        <title>Genomic signatures of strain selection and enhancement in Bacillus atrophaeus var. globigii, a historical biowarfare simulant.</title>
        <authorList>
            <person name="Gibbons H.S."/>
            <person name="Broomall S.M."/>
            <person name="McNew L.A."/>
            <person name="Daligault H."/>
            <person name="Chapman C."/>
            <person name="Bruce D."/>
            <person name="Karavis M."/>
            <person name="Krepps M."/>
            <person name="McGregor P.A."/>
            <person name="Hong C."/>
            <person name="Park K.H."/>
            <person name="Akmal A."/>
            <person name="Feldman A."/>
            <person name="Lin J.S."/>
            <person name="Chang W.E."/>
            <person name="Higgs B.W."/>
            <person name="Demirev P."/>
            <person name="Lindquist J."/>
            <person name="Liem A."/>
            <person name="Fochler E."/>
            <person name="Read T.D."/>
            <person name="Tapia R."/>
            <person name="Johnson S."/>
            <person name="Bishop-Lilly K.A."/>
            <person name="Detter C."/>
            <person name="Han C."/>
            <person name="Sozhamannan S."/>
            <person name="Rosenzweig C.N."/>
            <person name="Skowronski E.W."/>
        </authorList>
    </citation>
    <scope>NUCLEOTIDE SEQUENCE [LARGE SCALE GENOMIC DNA]</scope>
    <source>
        <strain evidence="17 18">AK5</strain>
    </source>
</reference>
<evidence type="ECO:0000256" key="15">
    <source>
        <dbReference type="PIRSR" id="PIRSR603739-50"/>
    </source>
</evidence>